<dbReference type="HOGENOM" id="CLU_159205_4_0_9"/>
<evidence type="ECO:0000313" key="3">
    <source>
        <dbReference type="Proteomes" id="UP000001823"/>
    </source>
</evidence>
<dbReference type="EMBL" id="CP000246">
    <property type="protein sequence ID" value="ABG83658.1"/>
    <property type="molecule type" value="Genomic_DNA"/>
</dbReference>
<dbReference type="Gene3D" id="1.10.10.1100">
    <property type="entry name" value="BFD-like [2Fe-2S]-binding domain"/>
    <property type="match status" value="1"/>
</dbReference>
<name>A0A0H2YRL9_CLOP1</name>
<evidence type="ECO:0000313" key="2">
    <source>
        <dbReference type="EMBL" id="ABG83658.1"/>
    </source>
</evidence>
<dbReference type="PaxDb" id="195103-CPF_0444"/>
<dbReference type="RefSeq" id="WP_003449944.1">
    <property type="nucleotide sequence ID" value="NC_008261.1"/>
</dbReference>
<protein>
    <submittedName>
        <fullName evidence="2">BFD-like iron-sulfur cluster-binding protein</fullName>
    </submittedName>
</protein>
<dbReference type="InterPro" id="IPR041854">
    <property type="entry name" value="BFD-like_2Fe2S-bd_dom_sf"/>
</dbReference>
<sequence>MSNVCLCKGVSEEKIVEAVKNGALSFEEVGEKTGAGTGACCGARCKCKIEELIEENK</sequence>
<gene>
    <name evidence="2" type="ordered locus">CPF_0444</name>
</gene>
<evidence type="ECO:0000259" key="1">
    <source>
        <dbReference type="Pfam" id="PF04324"/>
    </source>
</evidence>
<reference evidence="2 3" key="1">
    <citation type="journal article" date="2006" name="Genome Res.">
        <title>Skewed genomic variability in strains of the toxigenic bacterial pathogen, Clostridium perfringens.</title>
        <authorList>
            <person name="Myers G.S."/>
            <person name="Rasko D.A."/>
            <person name="Cheung J.K."/>
            <person name="Ravel J."/>
            <person name="Seshadri R."/>
            <person name="Deboy R.T."/>
            <person name="Ren Q."/>
            <person name="Varga J."/>
            <person name="Awad M.M."/>
            <person name="Brinkac L.M."/>
            <person name="Daugherty S.C."/>
            <person name="Haft D.H."/>
            <person name="Dodson R.J."/>
            <person name="Madupu R."/>
            <person name="Nelson W.C."/>
            <person name="Rosovitz M.J."/>
            <person name="Sullivan S.A."/>
            <person name="Khouri H."/>
            <person name="Dimitrov G.I."/>
            <person name="Watkins K.L."/>
            <person name="Mulligan S."/>
            <person name="Benton J."/>
            <person name="Radune D."/>
            <person name="Fisher D.J."/>
            <person name="Atkins H.S."/>
            <person name="Hiscox T."/>
            <person name="Jost B.H."/>
            <person name="Billington S.J."/>
            <person name="Songer J.G."/>
            <person name="McClane B.A."/>
            <person name="Titball R.W."/>
            <person name="Rood J.I."/>
            <person name="Melville S.B."/>
            <person name="Paulsen I.T."/>
        </authorList>
    </citation>
    <scope>NUCLEOTIDE SEQUENCE [LARGE SCALE GENOMIC DNA]</scope>
    <source>
        <strain evidence="3">ATCC 13124 / DSM 756 / JCM 1290 / NCIMB 6125 / NCTC 8237 / S 107 / Type A</strain>
    </source>
</reference>
<organism evidence="2 3">
    <name type="scientific">Clostridium perfringens (strain ATCC 13124 / DSM 756 / JCM 1290 / NCIMB 6125 / NCTC 8237 / Type A)</name>
    <dbReference type="NCBI Taxonomy" id="195103"/>
    <lineage>
        <taxon>Bacteria</taxon>
        <taxon>Bacillati</taxon>
        <taxon>Bacillota</taxon>
        <taxon>Clostridia</taxon>
        <taxon>Eubacteriales</taxon>
        <taxon>Clostridiaceae</taxon>
        <taxon>Clostridium</taxon>
    </lineage>
</organism>
<dbReference type="AlphaFoldDB" id="A0A0H2YRL9"/>
<dbReference type="InterPro" id="IPR007419">
    <property type="entry name" value="BFD-like_2Fe2S-bd_dom"/>
</dbReference>
<dbReference type="Proteomes" id="UP000001823">
    <property type="component" value="Chromosome"/>
</dbReference>
<feature type="domain" description="BFD-like [2Fe-2S]-binding" evidence="1">
    <location>
        <begin position="4"/>
        <end position="55"/>
    </location>
</feature>
<proteinExistence type="predicted"/>
<dbReference type="KEGG" id="cpf:CPF_0444"/>
<dbReference type="Pfam" id="PF04324">
    <property type="entry name" value="Fer2_BFD"/>
    <property type="match status" value="1"/>
</dbReference>
<dbReference type="STRING" id="195103.CPF_0444"/>
<dbReference type="eggNOG" id="ENOG502ZVFC">
    <property type="taxonomic scope" value="Bacteria"/>
</dbReference>
<accession>A0A0H2YRL9</accession>
<dbReference type="GeneID" id="93003212"/>
<keyword evidence="3" id="KW-1185">Reference proteome</keyword>